<dbReference type="EMBL" id="SFCI01002185">
    <property type="protein sequence ID" value="TFY74275.1"/>
    <property type="molecule type" value="Genomic_DNA"/>
</dbReference>
<evidence type="ECO:0000313" key="2">
    <source>
        <dbReference type="EMBL" id="TFY74275.1"/>
    </source>
</evidence>
<feature type="compositionally biased region" description="Polar residues" evidence="1">
    <location>
        <begin position="392"/>
        <end position="404"/>
    </location>
</feature>
<reference evidence="2 3" key="1">
    <citation type="submission" date="2019-02" db="EMBL/GenBank/DDBJ databases">
        <title>Genome sequencing of the rare red list fungi Hericium alpestre (H. flagellum).</title>
        <authorList>
            <person name="Buettner E."/>
            <person name="Kellner H."/>
        </authorList>
    </citation>
    <scope>NUCLEOTIDE SEQUENCE [LARGE SCALE GENOMIC DNA]</scope>
    <source>
        <strain evidence="2 3">DSM 108284</strain>
    </source>
</reference>
<keyword evidence="3" id="KW-1185">Reference proteome</keyword>
<feature type="compositionally biased region" description="Polar residues" evidence="1">
    <location>
        <begin position="320"/>
        <end position="332"/>
    </location>
</feature>
<feature type="compositionally biased region" description="Polar residues" evidence="1">
    <location>
        <begin position="516"/>
        <end position="539"/>
    </location>
</feature>
<dbReference type="AlphaFoldDB" id="A0A4Y9ZHQ9"/>
<feature type="region of interest" description="Disordered" evidence="1">
    <location>
        <begin position="506"/>
        <end position="588"/>
    </location>
</feature>
<sequence length="623" mass="66796">MDPMTIARLNEELAKLRSIGYVIDQNHVRPGLNMTQAQYNAAQDIILDLLGWGVPPEYLIDCGLSREIVYYVFTELNLRLPANLDTTGILPYPPTEAVVARLLAAAAAPRTPKLGFAHAVPYTPQGSLSRHTREASLHATAPPFVPDSHISASPVLDVSTSLTDMEQQRRQELLKRKVLASRKRKNPNFDAMPTSPKVARTMYVDTQQSTRPLAPAPSVDDFLNSIEPTPASSSSDRALYGVHMGSFSVDIMDVDDIPGLGGSSFTHYAPARVRSMDTIPTPITAEPQSTQPVSHGAADEDVASSSDESKKPAVSRSDRSNGGATEKASNGSGASGYATPMDGLVFDEPPITTRSSPAPVARSGQPLSRRGTKRPVAADFVDADGPHLAAPSSRSFPSRTQSTGEVREDGSGHIVKVQHPNPHVRRKMKAVAAVGASFANVSNMRRCVIDLSDTEEDDEEDEEEFGEFASAKTTGGATPVGGGAAEKSAQELELEIKRMREMIREREEMRSKKLAAQSQRTARSSTPSVDARATRSTTPPEVKEEAVEPSGLTVPPPPPEQEARNEDEDVVMSVAEKEPSPHPSAATSIAPVSVSVLDHALDTKHSVLSTPSGHHLFSPLSIG</sequence>
<dbReference type="OrthoDB" id="3270652at2759"/>
<gene>
    <name evidence="2" type="ORF">EWM64_g9737</name>
</gene>
<dbReference type="Proteomes" id="UP000298061">
    <property type="component" value="Unassembled WGS sequence"/>
</dbReference>
<proteinExistence type="predicted"/>
<dbReference type="STRING" id="135208.A0A4Y9ZHQ9"/>
<organism evidence="2 3">
    <name type="scientific">Hericium alpestre</name>
    <dbReference type="NCBI Taxonomy" id="135208"/>
    <lineage>
        <taxon>Eukaryota</taxon>
        <taxon>Fungi</taxon>
        <taxon>Dikarya</taxon>
        <taxon>Basidiomycota</taxon>
        <taxon>Agaricomycotina</taxon>
        <taxon>Agaricomycetes</taxon>
        <taxon>Russulales</taxon>
        <taxon>Hericiaceae</taxon>
        <taxon>Hericium</taxon>
    </lineage>
</organism>
<feature type="region of interest" description="Disordered" evidence="1">
    <location>
        <begin position="453"/>
        <end position="488"/>
    </location>
</feature>
<feature type="compositionally biased region" description="Basic and acidic residues" evidence="1">
    <location>
        <begin position="307"/>
        <end position="319"/>
    </location>
</feature>
<protein>
    <submittedName>
        <fullName evidence="2">Uncharacterized protein</fullName>
    </submittedName>
</protein>
<comment type="caution">
    <text evidence="2">The sequence shown here is derived from an EMBL/GenBank/DDBJ whole genome shotgun (WGS) entry which is preliminary data.</text>
</comment>
<feature type="compositionally biased region" description="Acidic residues" evidence="1">
    <location>
        <begin position="453"/>
        <end position="466"/>
    </location>
</feature>
<evidence type="ECO:0000256" key="1">
    <source>
        <dbReference type="SAM" id="MobiDB-lite"/>
    </source>
</evidence>
<evidence type="ECO:0000313" key="3">
    <source>
        <dbReference type="Proteomes" id="UP000298061"/>
    </source>
</evidence>
<feature type="region of interest" description="Disordered" evidence="1">
    <location>
        <begin position="281"/>
        <end position="409"/>
    </location>
</feature>
<accession>A0A4Y9ZHQ9</accession>
<name>A0A4Y9ZHQ9_9AGAM</name>